<dbReference type="AlphaFoldDB" id="A0A4Q9DN47"/>
<feature type="domain" description="YcaO" evidence="1">
    <location>
        <begin position="264"/>
        <end position="660"/>
    </location>
</feature>
<dbReference type="InterPro" id="IPR035985">
    <property type="entry name" value="Ubiquitin-activating_enz"/>
</dbReference>
<comment type="caution">
    <text evidence="2">The sequence shown here is derived from an EMBL/GenBank/DDBJ whole genome shotgun (WGS) entry which is preliminary data.</text>
</comment>
<dbReference type="Gene3D" id="3.30.40.250">
    <property type="match status" value="1"/>
</dbReference>
<dbReference type="Gene3D" id="3.40.50.720">
    <property type="entry name" value="NAD(P)-binding Rossmann-like Domain"/>
    <property type="match status" value="1"/>
</dbReference>
<dbReference type="PROSITE" id="PS51664">
    <property type="entry name" value="YCAO"/>
    <property type="match status" value="1"/>
</dbReference>
<dbReference type="NCBIfam" id="TIGR03604">
    <property type="entry name" value="TOMM_cyclo_SagD"/>
    <property type="match status" value="1"/>
</dbReference>
<reference evidence="2 3" key="1">
    <citation type="submission" date="2019-02" db="EMBL/GenBank/DDBJ databases">
        <title>Paenibacillus sp. nov., isolated from surface-sterilized tissue of Thalictrum simplex L.</title>
        <authorList>
            <person name="Tuo L."/>
        </authorList>
    </citation>
    <scope>NUCLEOTIDE SEQUENCE [LARGE SCALE GENOMIC DNA]</scope>
    <source>
        <strain evidence="2 3">N2SHLJ1</strain>
    </source>
</reference>
<evidence type="ECO:0000313" key="2">
    <source>
        <dbReference type="EMBL" id="TBL75707.1"/>
    </source>
</evidence>
<dbReference type="SUPFAM" id="SSF69572">
    <property type="entry name" value="Activating enzymes of the ubiquitin-like proteins"/>
    <property type="match status" value="1"/>
</dbReference>
<dbReference type="Gene3D" id="3.30.160.660">
    <property type="match status" value="1"/>
</dbReference>
<keyword evidence="3" id="KW-1185">Reference proteome</keyword>
<dbReference type="EMBL" id="SIRE01000016">
    <property type="protein sequence ID" value="TBL75707.1"/>
    <property type="molecule type" value="Genomic_DNA"/>
</dbReference>
<dbReference type="InterPro" id="IPR027624">
    <property type="entry name" value="TOMM_cyclo_SagD"/>
</dbReference>
<dbReference type="PANTHER" id="PTHR37809">
    <property type="entry name" value="RIBOSOMAL PROTEIN S12 METHYLTHIOTRANSFERASE ACCESSORY FACTOR YCAO"/>
    <property type="match status" value="1"/>
</dbReference>
<dbReference type="GO" id="GO:0008641">
    <property type="term" value="F:ubiquitin-like modifier activating enzyme activity"/>
    <property type="evidence" value="ECO:0007669"/>
    <property type="project" value="InterPro"/>
</dbReference>
<proteinExistence type="predicted"/>
<organism evidence="2 3">
    <name type="scientific">Paenibacillus thalictri</name>
    <dbReference type="NCBI Taxonomy" id="2527873"/>
    <lineage>
        <taxon>Bacteria</taxon>
        <taxon>Bacillati</taxon>
        <taxon>Bacillota</taxon>
        <taxon>Bacilli</taxon>
        <taxon>Bacillales</taxon>
        <taxon>Paenibacillaceae</taxon>
        <taxon>Paenibacillus</taxon>
    </lineage>
</organism>
<accession>A0A4Q9DN47</accession>
<dbReference type="NCBIfam" id="TIGR03882">
    <property type="entry name" value="cyclo_dehyd_2"/>
    <property type="match status" value="1"/>
</dbReference>
<evidence type="ECO:0000313" key="3">
    <source>
        <dbReference type="Proteomes" id="UP000293142"/>
    </source>
</evidence>
<gene>
    <name evidence="2" type="ORF">EYB31_22200</name>
</gene>
<protein>
    <submittedName>
        <fullName evidence="2">TOMM leader peptide-binding protein</fullName>
    </submittedName>
</protein>
<dbReference type="InterPro" id="IPR022291">
    <property type="entry name" value="Bacteriocin_synth_cyclodeHase"/>
</dbReference>
<dbReference type="OrthoDB" id="2379922at2"/>
<dbReference type="InterPro" id="IPR003776">
    <property type="entry name" value="YcaO-like_dom"/>
</dbReference>
<evidence type="ECO:0000259" key="1">
    <source>
        <dbReference type="PROSITE" id="PS51664"/>
    </source>
</evidence>
<dbReference type="Proteomes" id="UP000293142">
    <property type="component" value="Unassembled WGS sequence"/>
</dbReference>
<sequence length="660" mass="73758">MNAAVAVIGESDLADRVCAELSGLCRIIRCADFKQDMPEATDLALVLHDAWHPSVHREAEDVLQSAGIPWLRGFVAFGEGVLGPLVRPGMPGCSRCADMRHLIAGRDRREIWGLQQQLAETGGIRRDVWASRSGLAYMALLLAAESQKLLQGERSRLEENMIFIDMKTLSGASHCFLPDPQCPVCGRLPADSAEGARIVLQPSPKLGGGSYRSRSLKDLRDPLLKDYLDYKTGFLNSKMFDLVSPFADVNVNLPMFALDEAAAGRTHSYAESELTAMMEGLERYCGMAPRGKRTVVMDSYRNLLNRSINPADRSMDTFVLNPASVGLYTKEQYERPGFPYPPFDPDLPMEWVWGYSFMREAPVLVPQILAYYNAGSTNGFVYETSNGCALGGSLEEAIFYGMMEVVERDSFLLTWYAKLPLPRLDLASSGDTELELMVNRLQTVAGYDTYVYNATMENGIPSVWVIAKNKKPSDRLHLICAAGAHPDPVKAVKGALHELSGMMLTLDEKFAAGRELYERMVHEPSLVREMEDHSMLYGLPQMEERLQFLLDENRPLRTFAEQFKPAPGHSDLTDDLKEMLKTFRRLQLDVIVVDQTTPELRRNGLSCVKVLIPGMLPMSFGYDLTRLTGLNRVLTVPAQLGYAERPLRKEQLNPHPHPFP</sequence>
<dbReference type="Pfam" id="PF02624">
    <property type="entry name" value="YcaO"/>
    <property type="match status" value="1"/>
</dbReference>
<dbReference type="Gene3D" id="3.30.1330.230">
    <property type="match status" value="1"/>
</dbReference>
<name>A0A4Q9DN47_9BACL</name>
<dbReference type="RefSeq" id="WP_131015618.1">
    <property type="nucleotide sequence ID" value="NZ_SIRE01000016.1"/>
</dbReference>
<dbReference type="PANTHER" id="PTHR37809:SF1">
    <property type="entry name" value="RIBOSOMAL PROTEIN S12 METHYLTHIOTRANSFERASE ACCESSORY FACTOR YCAO"/>
    <property type="match status" value="1"/>
</dbReference>